<proteinExistence type="predicted"/>
<gene>
    <name evidence="6" type="ORF">M378DRAFT_199179</name>
</gene>
<dbReference type="GO" id="GO:0005525">
    <property type="term" value="F:GTP binding"/>
    <property type="evidence" value="ECO:0007669"/>
    <property type="project" value="InterPro"/>
</dbReference>
<dbReference type="EMBL" id="KN818270">
    <property type="protein sequence ID" value="KIL62474.1"/>
    <property type="molecule type" value="Genomic_DNA"/>
</dbReference>
<dbReference type="InterPro" id="IPR000375">
    <property type="entry name" value="Dynamin_stalk"/>
</dbReference>
<dbReference type="InterPro" id="IPR003130">
    <property type="entry name" value="GED"/>
</dbReference>
<feature type="domain" description="GED" evidence="4">
    <location>
        <begin position="673"/>
        <end position="766"/>
    </location>
</feature>
<sequence>MNSTNNSRNEVSTAISLANPEIGQARRKILDLVNRLHNTGVQADIDLPQIAVIGIQSAGKSSLIESISGITLPRSSGTCTRCPTECRLSFSEKPWECIPSLRFTTDVKGQPLGQARNVPFGSPIYERSKVEERIRRAQRAILNPSRSPDEFLHETGEDDTRPELTFSTNCVTLKITGPDVTDLSFCDLPGLISSVGSGGSTDDIKLVENLVASYVKQPSCIILLTVACETDFENQGAHRLAKQFDPEGKRTVGVLTKPDRIPKGEESRWIPFIRNEKEPLRNGWYRVKQPSSDDLEQGMTWEGARKSEDDYFLKAPWSELDYTCQRFLRTSNLVQSLSMVLSDLISKRLPEIQEELENCIEKTALQLGKLPRASGDRPFEEIMELVHKFTMDVTRHINGVSEPDGLLQAIRPAQERFRLAIRRTAPNFIPFEEGSDGPTTVDAPDFLSEKDEESGSDDGKGHQDRRDKAISGQTTFDLDEVMMKAQQSRTRELPGNYPYVVQQEFIKETIRHWRTPTLRFCRLVYNAVLDHMKALMKAHFSSFGQGALEQRVSMIMQTLIKKCWERTEERILWLLELEESPSTLNAHYLLDYRNKFLAHYKAARAKRRYHGFKKYSHTAPVHPPTTQGNKRNAFVESPVTGSAKVIEGLLEMGITGIKPEDIPNLLPDPMEPALVIMAEVRAYFQVAYKRFADNVPNAIDVELIRGVEKDLMRKVSQGLGINGKDGLQICMELAKENPLTSNRREDLKKKLERLQVASQELLSISQ</sequence>
<dbReference type="Gene3D" id="1.20.120.1240">
    <property type="entry name" value="Dynamin, middle domain"/>
    <property type="match status" value="1"/>
</dbReference>
<dbReference type="PANTHER" id="PTHR11566">
    <property type="entry name" value="DYNAMIN"/>
    <property type="match status" value="1"/>
</dbReference>
<dbReference type="InterPro" id="IPR022812">
    <property type="entry name" value="Dynamin"/>
</dbReference>
<dbReference type="GO" id="GO:0008017">
    <property type="term" value="F:microtubule binding"/>
    <property type="evidence" value="ECO:0007669"/>
    <property type="project" value="TreeGrafter"/>
</dbReference>
<dbReference type="GO" id="GO:0005737">
    <property type="term" value="C:cytoplasm"/>
    <property type="evidence" value="ECO:0007669"/>
    <property type="project" value="TreeGrafter"/>
</dbReference>
<dbReference type="GO" id="GO:0005874">
    <property type="term" value="C:microtubule"/>
    <property type="evidence" value="ECO:0007669"/>
    <property type="project" value="TreeGrafter"/>
</dbReference>
<keyword evidence="7" id="KW-1185">Reference proteome</keyword>
<protein>
    <submittedName>
        <fullName evidence="6">Uncharacterized protein</fullName>
    </submittedName>
</protein>
<dbReference type="Pfam" id="PF02212">
    <property type="entry name" value="GED"/>
    <property type="match status" value="1"/>
</dbReference>
<feature type="domain" description="Dynamin-type G" evidence="5">
    <location>
        <begin position="44"/>
        <end position="350"/>
    </location>
</feature>
<dbReference type="InParanoid" id="A0A0C2T7B2"/>
<evidence type="ECO:0000256" key="2">
    <source>
        <dbReference type="ARBA" id="ARBA00023134"/>
    </source>
</evidence>
<dbReference type="PROSITE" id="PS51718">
    <property type="entry name" value="G_DYNAMIN_2"/>
    <property type="match status" value="1"/>
</dbReference>
<dbReference type="SUPFAM" id="SSF52540">
    <property type="entry name" value="P-loop containing nucleoside triphosphate hydrolases"/>
    <property type="match status" value="1"/>
</dbReference>
<dbReference type="InterPro" id="IPR001401">
    <property type="entry name" value="Dynamin_GTPase"/>
</dbReference>
<dbReference type="GO" id="GO:0016020">
    <property type="term" value="C:membrane"/>
    <property type="evidence" value="ECO:0007669"/>
    <property type="project" value="TreeGrafter"/>
</dbReference>
<dbReference type="Gene3D" id="3.40.50.300">
    <property type="entry name" value="P-loop containing nucleotide triphosphate hydrolases"/>
    <property type="match status" value="1"/>
</dbReference>
<dbReference type="PRINTS" id="PR00195">
    <property type="entry name" value="DYNAMIN"/>
</dbReference>
<dbReference type="Pfam" id="PF00350">
    <property type="entry name" value="Dynamin_N"/>
    <property type="match status" value="1"/>
</dbReference>
<dbReference type="PROSITE" id="PS51388">
    <property type="entry name" value="GED"/>
    <property type="match status" value="1"/>
</dbReference>
<dbReference type="GO" id="GO:0003924">
    <property type="term" value="F:GTPase activity"/>
    <property type="evidence" value="ECO:0007669"/>
    <property type="project" value="InterPro"/>
</dbReference>
<reference evidence="6 7" key="1">
    <citation type="submission" date="2014-04" db="EMBL/GenBank/DDBJ databases">
        <title>Evolutionary Origins and Diversification of the Mycorrhizal Mutualists.</title>
        <authorList>
            <consortium name="DOE Joint Genome Institute"/>
            <consortium name="Mycorrhizal Genomics Consortium"/>
            <person name="Kohler A."/>
            <person name="Kuo A."/>
            <person name="Nagy L.G."/>
            <person name="Floudas D."/>
            <person name="Copeland A."/>
            <person name="Barry K.W."/>
            <person name="Cichocki N."/>
            <person name="Veneault-Fourrey C."/>
            <person name="LaButti K."/>
            <person name="Lindquist E.A."/>
            <person name="Lipzen A."/>
            <person name="Lundell T."/>
            <person name="Morin E."/>
            <person name="Murat C."/>
            <person name="Riley R."/>
            <person name="Ohm R."/>
            <person name="Sun H."/>
            <person name="Tunlid A."/>
            <person name="Henrissat B."/>
            <person name="Grigoriev I.V."/>
            <person name="Hibbett D.S."/>
            <person name="Martin F."/>
        </authorList>
    </citation>
    <scope>NUCLEOTIDE SEQUENCE [LARGE SCALE GENOMIC DNA]</scope>
    <source>
        <strain evidence="6 7">Koide BX008</strain>
    </source>
</reference>
<dbReference type="OrthoDB" id="5061070at2759"/>
<accession>A0A0C2T7B2</accession>
<evidence type="ECO:0000313" key="6">
    <source>
        <dbReference type="EMBL" id="KIL62474.1"/>
    </source>
</evidence>
<evidence type="ECO:0000256" key="1">
    <source>
        <dbReference type="ARBA" id="ARBA00022741"/>
    </source>
</evidence>
<dbReference type="SMART" id="SM00053">
    <property type="entry name" value="DYNc"/>
    <property type="match status" value="1"/>
</dbReference>
<evidence type="ECO:0000259" key="5">
    <source>
        <dbReference type="PROSITE" id="PS51718"/>
    </source>
</evidence>
<dbReference type="STRING" id="946122.A0A0C2T7B2"/>
<dbReference type="Pfam" id="PF01031">
    <property type="entry name" value="Dynamin_M"/>
    <property type="match status" value="2"/>
</dbReference>
<keyword evidence="1" id="KW-0547">Nucleotide-binding</keyword>
<organism evidence="6 7">
    <name type="scientific">Amanita muscaria (strain Koide BX008)</name>
    <dbReference type="NCBI Taxonomy" id="946122"/>
    <lineage>
        <taxon>Eukaryota</taxon>
        <taxon>Fungi</taxon>
        <taxon>Dikarya</taxon>
        <taxon>Basidiomycota</taxon>
        <taxon>Agaricomycotina</taxon>
        <taxon>Agaricomycetes</taxon>
        <taxon>Agaricomycetidae</taxon>
        <taxon>Agaricales</taxon>
        <taxon>Pluteineae</taxon>
        <taxon>Amanitaceae</taxon>
        <taxon>Amanita</taxon>
    </lineage>
</organism>
<name>A0A0C2T7B2_AMAMK</name>
<feature type="compositionally biased region" description="Basic and acidic residues" evidence="3">
    <location>
        <begin position="457"/>
        <end position="469"/>
    </location>
</feature>
<feature type="region of interest" description="Disordered" evidence="3">
    <location>
        <begin position="428"/>
        <end position="472"/>
    </location>
</feature>
<dbReference type="CDD" id="cd08771">
    <property type="entry name" value="DLP_1"/>
    <property type="match status" value="1"/>
</dbReference>
<evidence type="ECO:0000256" key="3">
    <source>
        <dbReference type="SAM" id="MobiDB-lite"/>
    </source>
</evidence>
<dbReference type="InterPro" id="IPR027417">
    <property type="entry name" value="P-loop_NTPase"/>
</dbReference>
<evidence type="ECO:0000259" key="4">
    <source>
        <dbReference type="PROSITE" id="PS51388"/>
    </source>
</evidence>
<dbReference type="Proteomes" id="UP000054549">
    <property type="component" value="Unassembled WGS sequence"/>
</dbReference>
<dbReference type="AlphaFoldDB" id="A0A0C2T7B2"/>
<dbReference type="InterPro" id="IPR045063">
    <property type="entry name" value="Dynamin_N"/>
</dbReference>
<keyword evidence="2" id="KW-0342">GTP-binding</keyword>
<dbReference type="InterPro" id="IPR020850">
    <property type="entry name" value="GED_dom"/>
</dbReference>
<evidence type="ECO:0000313" key="7">
    <source>
        <dbReference type="Proteomes" id="UP000054549"/>
    </source>
</evidence>
<dbReference type="HOGENOM" id="CLU_008964_4_1_1"/>
<dbReference type="InterPro" id="IPR030381">
    <property type="entry name" value="G_DYNAMIN_dom"/>
</dbReference>